<dbReference type="NCBIfam" id="TIGR03688">
    <property type="entry name" value="depupylase_Dop"/>
    <property type="match status" value="1"/>
</dbReference>
<reference evidence="3" key="1">
    <citation type="journal article" date="2019" name="Int. J. Syst. Evol. Microbiol.">
        <title>The Global Catalogue of Microorganisms (GCM) 10K type strain sequencing project: providing services to taxonomists for standard genome sequencing and annotation.</title>
        <authorList>
            <consortium name="The Broad Institute Genomics Platform"/>
            <consortium name="The Broad Institute Genome Sequencing Center for Infectious Disease"/>
            <person name="Wu L."/>
            <person name="Ma J."/>
        </authorList>
    </citation>
    <scope>NUCLEOTIDE SEQUENCE [LARGE SCALE GENOMIC DNA]</scope>
    <source>
        <strain evidence="3">CAIM 431</strain>
    </source>
</reference>
<dbReference type="EC" id="3.5.1.119" evidence="2"/>
<dbReference type="InterPro" id="IPR004347">
    <property type="entry name" value="Pup_ligase/deamidase"/>
</dbReference>
<keyword evidence="2" id="KW-0378">Hydrolase</keyword>
<dbReference type="RefSeq" id="WP_343873488.1">
    <property type="nucleotide sequence ID" value="NZ_BAAAIX010000016.1"/>
</dbReference>
<proteinExistence type="inferred from homology"/>
<organism evidence="2 3">
    <name type="scientific">Luteococcus peritonei</name>
    <dbReference type="NCBI Taxonomy" id="88874"/>
    <lineage>
        <taxon>Bacteria</taxon>
        <taxon>Bacillati</taxon>
        <taxon>Actinomycetota</taxon>
        <taxon>Actinomycetes</taxon>
        <taxon>Propionibacteriales</taxon>
        <taxon>Propionibacteriaceae</taxon>
        <taxon>Luteococcus</taxon>
    </lineage>
</organism>
<dbReference type="Pfam" id="PF03136">
    <property type="entry name" value="Pup_ligase"/>
    <property type="match status" value="1"/>
</dbReference>
<sequence>MSVMGLETEYGVLVAHQERQPDPISLSEAVVQAVEAPGTRWDYADEHPLVDARGAVLPRRIAHPDLLTDMVRQPNRLLGNGGRSYVDHAHPEWSGPEVATATEALVWDRAGDLVHARAARRAAEATGLDIRLVKNTTDNKGRSYGCHENYLLPRELPFTRIVEQFAGFLASRVVVTGAGRVGIGVQGERPGFQTSQRADFFERLVGLETTVNRPLVNARDEPHADREVHRRLHVITGDANLCQVAGLVKVGSAQLVLRAIAAGQRLPQPLDPVAAMQAWSQDPGCRTRLPCSDGVERTAVELQRLWLEAAARQAGRPGSIADAELVLHHWSGVLEDLAVDPMRCADRLDWVAKLRMLEALRARHGSDWTDPRLLALDLRWADLVEGLFARLEASGAVQTLVDPAEVQRACTEPPSSTRAWLRGTLLTRFQPWVVQANWDRITFELPDGPHSFALTSPLQGTREQWEQRLASIDGPQALAQLGAAVGWTSEQTGEQA</sequence>
<dbReference type="GO" id="GO:0016787">
    <property type="term" value="F:hydrolase activity"/>
    <property type="evidence" value="ECO:0007669"/>
    <property type="project" value="UniProtKB-KW"/>
</dbReference>
<evidence type="ECO:0000313" key="2">
    <source>
        <dbReference type="EMBL" id="MFD1889857.1"/>
    </source>
</evidence>
<gene>
    <name evidence="2" type="primary">dop</name>
    <name evidence="2" type="ORF">ACFSCS_06590</name>
</gene>
<dbReference type="PANTHER" id="PTHR42307:SF2">
    <property type="entry name" value="PUP DEAMIDASE_DEPUPYLASE"/>
    <property type="match status" value="1"/>
</dbReference>
<comment type="similarity">
    <text evidence="1">Belongs to the Pup ligase/Pup deamidase family. Pup deamidase subfamily.</text>
</comment>
<evidence type="ECO:0000313" key="3">
    <source>
        <dbReference type="Proteomes" id="UP001597326"/>
    </source>
</evidence>
<evidence type="ECO:0000256" key="1">
    <source>
        <dbReference type="ARBA" id="ARBA00009114"/>
    </source>
</evidence>
<dbReference type="Proteomes" id="UP001597326">
    <property type="component" value="Unassembled WGS sequence"/>
</dbReference>
<keyword evidence="3" id="KW-1185">Reference proteome</keyword>
<comment type="caution">
    <text evidence="2">The sequence shown here is derived from an EMBL/GenBank/DDBJ whole genome shotgun (WGS) entry which is preliminary data.</text>
</comment>
<name>A0ABW4RU54_9ACTN</name>
<dbReference type="EMBL" id="JBHUFZ010000015">
    <property type="protein sequence ID" value="MFD1889857.1"/>
    <property type="molecule type" value="Genomic_DNA"/>
</dbReference>
<accession>A0ABW4RU54</accession>
<dbReference type="PANTHER" id="PTHR42307">
    <property type="entry name" value="PUP DEAMIDASE/DEPUPYLASE"/>
    <property type="match status" value="1"/>
</dbReference>
<protein>
    <submittedName>
        <fullName evidence="2">Depupylase/deamidase Dop</fullName>
        <ecNumber evidence="2">3.5.1.119</ecNumber>
    </submittedName>
</protein>
<dbReference type="InterPro" id="IPR022366">
    <property type="entry name" value="Pup_deamidase"/>
</dbReference>